<reference evidence="9 10" key="1">
    <citation type="submission" date="2008-01" db="EMBL/GenBank/DDBJ databases">
        <authorList>
            <person name="Wagner-Dobler I."/>
            <person name="Ferriera S."/>
            <person name="Johnson J."/>
            <person name="Kravitz S."/>
            <person name="Beeson K."/>
            <person name="Sutton G."/>
            <person name="Rogers Y.-H."/>
            <person name="Friedman R."/>
            <person name="Frazier M."/>
            <person name="Venter J.C."/>
        </authorList>
    </citation>
    <scope>NUCLEOTIDE SEQUENCE [LARGE SCALE GENOMIC DNA]</scope>
    <source>
        <strain evidence="10">DSM 17067 / NCIMB 14079 / DFL-11</strain>
    </source>
</reference>
<proteinExistence type="inferred from homology"/>
<evidence type="ECO:0000256" key="8">
    <source>
        <dbReference type="SAM" id="Phobius"/>
    </source>
</evidence>
<protein>
    <recommendedName>
        <fullName evidence="11">DUF2029 domain-containing protein</fullName>
    </recommendedName>
</protein>
<feature type="transmembrane region" description="Helical" evidence="8">
    <location>
        <begin position="28"/>
        <end position="49"/>
    </location>
</feature>
<dbReference type="GO" id="GO:0016758">
    <property type="term" value="F:hexosyltransferase activity"/>
    <property type="evidence" value="ECO:0007669"/>
    <property type="project" value="InterPro"/>
</dbReference>
<evidence type="ECO:0000313" key="9">
    <source>
        <dbReference type="EMBL" id="EEE43974.2"/>
    </source>
</evidence>
<keyword evidence="4 8" id="KW-0812">Transmembrane</keyword>
<feature type="transmembrane region" description="Helical" evidence="8">
    <location>
        <begin position="387"/>
        <end position="409"/>
    </location>
</feature>
<keyword evidence="6 8" id="KW-0472">Membrane</keyword>
<dbReference type="Proteomes" id="UP000004703">
    <property type="component" value="Chromosome"/>
</dbReference>
<evidence type="ECO:0000256" key="2">
    <source>
        <dbReference type="ARBA" id="ARBA00022475"/>
    </source>
</evidence>
<name>A0A5E8GWK9_ROSAD</name>
<gene>
    <name evidence="9" type="ORF">SADFL11_1260</name>
</gene>
<evidence type="ECO:0000256" key="5">
    <source>
        <dbReference type="ARBA" id="ARBA00022989"/>
    </source>
</evidence>
<evidence type="ECO:0000256" key="6">
    <source>
        <dbReference type="ARBA" id="ARBA00023136"/>
    </source>
</evidence>
<feature type="transmembrane region" description="Helical" evidence="8">
    <location>
        <begin position="357"/>
        <end position="375"/>
    </location>
</feature>
<dbReference type="RefSeq" id="WP_040450675.1">
    <property type="nucleotide sequence ID" value="NZ_CM011002.1"/>
</dbReference>
<dbReference type="InterPro" id="IPR018584">
    <property type="entry name" value="GT87"/>
</dbReference>
<comment type="subcellular location">
    <subcellularLocation>
        <location evidence="1">Cell membrane</location>
        <topology evidence="1">Multi-pass membrane protein</topology>
    </subcellularLocation>
</comment>
<dbReference type="Pfam" id="PF09594">
    <property type="entry name" value="GT87"/>
    <property type="match status" value="1"/>
</dbReference>
<feature type="transmembrane region" description="Helical" evidence="8">
    <location>
        <begin position="160"/>
        <end position="186"/>
    </location>
</feature>
<evidence type="ECO:0000256" key="4">
    <source>
        <dbReference type="ARBA" id="ARBA00022692"/>
    </source>
</evidence>
<feature type="transmembrane region" description="Helical" evidence="8">
    <location>
        <begin position="290"/>
        <end position="308"/>
    </location>
</feature>
<reference evidence="9 10" key="2">
    <citation type="submission" date="2013-04" db="EMBL/GenBank/DDBJ databases">
        <authorList>
            <person name="Fiebig A."/>
            <person name="Pradella S."/>
            <person name="Wagner-Doebler I."/>
        </authorList>
    </citation>
    <scope>NUCLEOTIDE SEQUENCE [LARGE SCALE GENOMIC DNA]</scope>
    <source>
        <strain evidence="10">DSM 17067 / NCIMB 14079 / DFL-11</strain>
    </source>
</reference>
<keyword evidence="5 8" id="KW-1133">Transmembrane helix</keyword>
<sequence length="416" mass="46058">MGSFFRVMRAVRAQYLNALNADALNNNFGGPLFLFFVVTSAIAVLSLFVTESQGLFDFLGGLDRIGREDFLAFYRAGDLAKGGQADLVYDPAVFIQPFSELNRGLLFLNPPHALLIFELLAFLPYQMARVVVLLVNLIAIYGIVRVAHLRLGFSPYVLTFLVYGSYSSLVLLQISPIVIFLIAYALVNSVSRPVLSGLALAAATIKPQFGLLIPVFLIGQKDWRTFWIAAVVTTALISLSIFRFGWPVWANYISTFTDGSGSGHFNQVYIGMITVGQSLGKLWFSSDYRVWAQILALVLCGGGIWYVARTISRKFAVPVCLMAMAAASPSFLFYDWLIISASLLLLLQLVPSWPPHLQITAGFLWIAPLVQMMLFSDGQVAETVEAARYLSAFLPLLMLIVSIQIYLLVRKQASYQ</sequence>
<evidence type="ECO:0000256" key="7">
    <source>
        <dbReference type="ARBA" id="ARBA00024033"/>
    </source>
</evidence>
<evidence type="ECO:0008006" key="11">
    <source>
        <dbReference type="Google" id="ProtNLM"/>
    </source>
</evidence>
<accession>A0A5E8GWK9</accession>
<feature type="transmembrane region" description="Helical" evidence="8">
    <location>
        <begin position="226"/>
        <end position="246"/>
    </location>
</feature>
<evidence type="ECO:0000313" key="10">
    <source>
        <dbReference type="Proteomes" id="UP000004703"/>
    </source>
</evidence>
<feature type="transmembrane region" description="Helical" evidence="8">
    <location>
        <begin position="315"/>
        <end position="337"/>
    </location>
</feature>
<organism evidence="9 10">
    <name type="scientific">Roseibium alexandrii (strain DSM 17067 / NCIMB 14079 / DFL-11)</name>
    <name type="common">Labrenzia alexandrii</name>
    <dbReference type="NCBI Taxonomy" id="244592"/>
    <lineage>
        <taxon>Bacteria</taxon>
        <taxon>Pseudomonadati</taxon>
        <taxon>Pseudomonadota</taxon>
        <taxon>Alphaproteobacteria</taxon>
        <taxon>Hyphomicrobiales</taxon>
        <taxon>Stappiaceae</taxon>
        <taxon>Roseibium</taxon>
    </lineage>
</organism>
<dbReference type="AlphaFoldDB" id="A0A5E8GWK9"/>
<evidence type="ECO:0000256" key="1">
    <source>
        <dbReference type="ARBA" id="ARBA00004651"/>
    </source>
</evidence>
<keyword evidence="2" id="KW-1003">Cell membrane</keyword>
<comment type="caution">
    <text evidence="9">The sequence shown here is derived from an EMBL/GenBank/DDBJ whole genome shotgun (WGS) entry which is preliminary data.</text>
</comment>
<comment type="similarity">
    <text evidence="7">Belongs to the glycosyltransferase 87 family.</text>
</comment>
<evidence type="ECO:0000256" key="3">
    <source>
        <dbReference type="ARBA" id="ARBA00022679"/>
    </source>
</evidence>
<feature type="transmembrane region" description="Helical" evidence="8">
    <location>
        <begin position="130"/>
        <end position="148"/>
    </location>
</feature>
<feature type="transmembrane region" description="Helical" evidence="8">
    <location>
        <begin position="198"/>
        <end position="219"/>
    </location>
</feature>
<dbReference type="GO" id="GO:0005886">
    <property type="term" value="C:plasma membrane"/>
    <property type="evidence" value="ECO:0007669"/>
    <property type="project" value="UniProtKB-SubCell"/>
</dbReference>
<dbReference type="EMBL" id="ACCU02000002">
    <property type="protein sequence ID" value="EEE43974.2"/>
    <property type="molecule type" value="Genomic_DNA"/>
</dbReference>
<keyword evidence="3" id="KW-0808">Transferase</keyword>